<sequence>MAPRKNYIPKEATQQNEFLKKYPEYDGRGIKIAIMDSDIVDNGLPGFQKTSDGLPKINEWFGKPMVPVETSKIVERSDKDFIVGLTGRRLIIPSKWKNPSDKWHLGKVQFDRIFDYKEERGDEVRFILKNNS</sequence>
<accession>A0A914YWT9</accession>
<organism evidence="1 2">
    <name type="scientific">Panagrolaimus superbus</name>
    <dbReference type="NCBI Taxonomy" id="310955"/>
    <lineage>
        <taxon>Eukaryota</taxon>
        <taxon>Metazoa</taxon>
        <taxon>Ecdysozoa</taxon>
        <taxon>Nematoda</taxon>
        <taxon>Chromadorea</taxon>
        <taxon>Rhabditida</taxon>
        <taxon>Tylenchina</taxon>
        <taxon>Panagrolaimomorpha</taxon>
        <taxon>Panagrolaimoidea</taxon>
        <taxon>Panagrolaimidae</taxon>
        <taxon>Panagrolaimus</taxon>
    </lineage>
</organism>
<evidence type="ECO:0000313" key="1">
    <source>
        <dbReference type="Proteomes" id="UP000887577"/>
    </source>
</evidence>
<dbReference type="Gene3D" id="2.20.25.690">
    <property type="match status" value="1"/>
</dbReference>
<evidence type="ECO:0000313" key="2">
    <source>
        <dbReference type="WBParaSite" id="PSU_v2.g2549.t1"/>
    </source>
</evidence>
<protein>
    <submittedName>
        <fullName evidence="2">Uncharacterized protein</fullName>
    </submittedName>
</protein>
<reference evidence="2" key="1">
    <citation type="submission" date="2022-11" db="UniProtKB">
        <authorList>
            <consortium name="WormBaseParasite"/>
        </authorList>
    </citation>
    <scope>IDENTIFICATION</scope>
</reference>
<dbReference type="AlphaFoldDB" id="A0A914YWT9"/>
<proteinExistence type="predicted"/>
<dbReference type="WBParaSite" id="PSU_v2.g2549.t1">
    <property type="protein sequence ID" value="PSU_v2.g2549.t1"/>
    <property type="gene ID" value="PSU_v2.g2549"/>
</dbReference>
<dbReference type="Proteomes" id="UP000887577">
    <property type="component" value="Unplaced"/>
</dbReference>
<keyword evidence="1" id="KW-1185">Reference proteome</keyword>
<name>A0A914YWT9_9BILA</name>